<feature type="domain" description="Effector-associated" evidence="2">
    <location>
        <begin position="362"/>
        <end position="437"/>
    </location>
</feature>
<dbReference type="Pfam" id="PF01048">
    <property type="entry name" value="PNP_UDP_1"/>
    <property type="match status" value="1"/>
</dbReference>
<reference evidence="3 4" key="1">
    <citation type="submission" date="2020-04" db="EMBL/GenBank/DDBJ databases">
        <title>Paraburkholderia sp. RP-4-7 isolated from soil.</title>
        <authorList>
            <person name="Dahal R.H."/>
        </authorList>
    </citation>
    <scope>NUCLEOTIDE SEQUENCE [LARGE SCALE GENOMIC DNA]</scope>
    <source>
        <strain evidence="3 4">RP-4-7</strain>
    </source>
</reference>
<dbReference type="AlphaFoldDB" id="A0A848IQL8"/>
<dbReference type="GO" id="GO:0008782">
    <property type="term" value="F:adenosylhomocysteine nucleosidase activity"/>
    <property type="evidence" value="ECO:0007669"/>
    <property type="project" value="TreeGrafter"/>
</dbReference>
<dbReference type="GO" id="GO:0005829">
    <property type="term" value="C:cytosol"/>
    <property type="evidence" value="ECO:0007669"/>
    <property type="project" value="TreeGrafter"/>
</dbReference>
<dbReference type="Gene3D" id="3.40.50.1580">
    <property type="entry name" value="Nucleoside phosphorylase domain"/>
    <property type="match status" value="1"/>
</dbReference>
<protein>
    <submittedName>
        <fullName evidence="3">Phosphorylase</fullName>
    </submittedName>
</protein>
<gene>
    <name evidence="3" type="ORF">HHL24_37335</name>
</gene>
<dbReference type="PANTHER" id="PTHR46832:SF1">
    <property type="entry name" value="5'-METHYLTHIOADENOSINE_S-ADENOSYLHOMOCYSTEINE NUCLEOSIDASE"/>
    <property type="match status" value="1"/>
</dbReference>
<evidence type="ECO:0000313" key="4">
    <source>
        <dbReference type="Proteomes" id="UP000544134"/>
    </source>
</evidence>
<dbReference type="PANTHER" id="PTHR46832">
    <property type="entry name" value="5'-METHYLTHIOADENOSINE/S-ADENOSYLHOMOCYSTEINE NUCLEOSIDASE"/>
    <property type="match status" value="1"/>
</dbReference>
<accession>A0A848IQL8</accession>
<dbReference type="GO" id="GO:0009116">
    <property type="term" value="P:nucleoside metabolic process"/>
    <property type="evidence" value="ECO:0007669"/>
    <property type="project" value="InterPro"/>
</dbReference>
<sequence>MASSDRSPPDETDVLIVCALKDEYDAVVAVNAGLAGKGWDERASVDGWLASFATFHAVSGGAFRVCATFGAQMGREHNQAVASVFANAYRPRLIGMTGICAGRRSKVNLGDVIFAERVWSYDAGKVNVDADGAPHFQGDPIVYSPPDVWVQRLRAYRPASGDWERLRPVLPLEWQEEWVLRALAEGQDPRNDAGFAQWCADWPDVFDRLCRRDYVDPALALTEAGNAFIDELRLRHPTQSPAARGYAVHVAPMATGAAVQEDPEVFDRIAPAMRKVLGLDMEASAIGALARSLAVPFIVVKGVSDCGDPLKDDRYRQFAARASAECFLDFLRRAGDLLPSAAGPAQVAPPRAQAARATVPGELVREFANLYPDRDSARALWERAGGVAYEVENIANPRDMWQRLWLNACRGARVSPAALLDAALEDFPHSEAFQAARASQK</sequence>
<comment type="caution">
    <text evidence="3">The sequence shown here is derived from an EMBL/GenBank/DDBJ whole genome shotgun (WGS) entry which is preliminary data.</text>
</comment>
<evidence type="ECO:0000313" key="3">
    <source>
        <dbReference type="EMBL" id="NMM03530.1"/>
    </source>
</evidence>
<dbReference type="SUPFAM" id="SSF53167">
    <property type="entry name" value="Purine and uridine phosphorylases"/>
    <property type="match status" value="1"/>
</dbReference>
<dbReference type="Proteomes" id="UP000544134">
    <property type="component" value="Unassembled WGS sequence"/>
</dbReference>
<organism evidence="3 4">
    <name type="scientific">Paraburkholderia polaris</name>
    <dbReference type="NCBI Taxonomy" id="2728848"/>
    <lineage>
        <taxon>Bacteria</taxon>
        <taxon>Pseudomonadati</taxon>
        <taxon>Pseudomonadota</taxon>
        <taxon>Betaproteobacteria</taxon>
        <taxon>Burkholderiales</taxon>
        <taxon>Burkholderiaceae</taxon>
        <taxon>Paraburkholderia</taxon>
    </lineage>
</organism>
<proteinExistence type="predicted"/>
<dbReference type="InterPro" id="IPR045430">
    <property type="entry name" value="EAD1"/>
</dbReference>
<dbReference type="InterPro" id="IPR035994">
    <property type="entry name" value="Nucleoside_phosphorylase_sf"/>
</dbReference>
<keyword evidence="4" id="KW-1185">Reference proteome</keyword>
<dbReference type="Pfam" id="PF19955">
    <property type="entry name" value="EAD1"/>
    <property type="match status" value="1"/>
</dbReference>
<dbReference type="GO" id="GO:0019284">
    <property type="term" value="P:L-methionine salvage from S-adenosylmethionine"/>
    <property type="evidence" value="ECO:0007669"/>
    <property type="project" value="TreeGrafter"/>
</dbReference>
<evidence type="ECO:0000259" key="2">
    <source>
        <dbReference type="Pfam" id="PF19955"/>
    </source>
</evidence>
<dbReference type="InterPro" id="IPR000845">
    <property type="entry name" value="Nucleoside_phosphorylase_d"/>
</dbReference>
<dbReference type="GO" id="GO:0008930">
    <property type="term" value="F:methylthioadenosine nucleosidase activity"/>
    <property type="evidence" value="ECO:0007669"/>
    <property type="project" value="TreeGrafter"/>
</dbReference>
<dbReference type="EMBL" id="JABBGJ010000055">
    <property type="protein sequence ID" value="NMM03530.1"/>
    <property type="molecule type" value="Genomic_DNA"/>
</dbReference>
<name>A0A848IQL8_9BURK</name>
<evidence type="ECO:0000259" key="1">
    <source>
        <dbReference type="Pfam" id="PF01048"/>
    </source>
</evidence>
<feature type="domain" description="Nucleoside phosphorylase" evidence="1">
    <location>
        <begin position="240"/>
        <end position="325"/>
    </location>
</feature>